<dbReference type="AlphaFoldDB" id="D1BW80"/>
<dbReference type="EMBL" id="CP001821">
    <property type="protein sequence ID" value="ACZ29583.1"/>
    <property type="molecule type" value="Genomic_DNA"/>
</dbReference>
<sequence>MTTLEPVHGGQAERIAALADALAALSDARTPYMPSPGLCALIDATLGGEPVESVFGRISDIGIGEPDFRGAFIALTAHLAAWVSWYPPDIDEHVEIAALPRSGFRSISIKEPMSKLEGKLSTRLTLTLSHDSLGRVEVPVRREEVADVVATLLGSREPA</sequence>
<reference evidence="2" key="1">
    <citation type="submission" date="2009-11" db="EMBL/GenBank/DDBJ databases">
        <title>The complete chromosome of Xylanimonas cellulosilytica DSM 15894.</title>
        <authorList>
            <consortium name="US DOE Joint Genome Institute (JGI-PGF)"/>
            <person name="Lucas S."/>
            <person name="Copeland A."/>
            <person name="Lapidus A."/>
            <person name="Glavina del Rio T."/>
            <person name="Dalin E."/>
            <person name="Tice H."/>
            <person name="Bruce D."/>
            <person name="Goodwin L."/>
            <person name="Pitluck S."/>
            <person name="Kyrpides N."/>
            <person name="Mavromatis K."/>
            <person name="Ivanova N."/>
            <person name="Mikhailova N."/>
            <person name="Foster B."/>
            <person name="Clum A."/>
            <person name="Brettin T."/>
            <person name="Detter J.C."/>
            <person name="Han C."/>
            <person name="Larimer F."/>
            <person name="Land M."/>
            <person name="Hauser L."/>
            <person name="Markowitz V."/>
            <person name="Cheng J.F."/>
            <person name="Hugenholtz P."/>
            <person name="Woyke T."/>
            <person name="Wu D."/>
            <person name="Gehrich-Schroeter G."/>
            <person name="Schneider S."/>
            <person name="Pukall S.R."/>
            <person name="Klenk H.P."/>
            <person name="Eisen J.A."/>
        </authorList>
    </citation>
    <scope>NUCLEOTIDE SEQUENCE [LARGE SCALE GENOMIC DNA]</scope>
    <source>
        <strain evidence="2">DSM 15894 / CECT 5975 / LMG 20990 / XIL07</strain>
    </source>
</reference>
<protein>
    <submittedName>
        <fullName evidence="1">Uncharacterized protein</fullName>
    </submittedName>
</protein>
<name>D1BW80_XYLCX</name>
<dbReference type="HOGENOM" id="CLU_1660047_0_0_11"/>
<evidence type="ECO:0000313" key="2">
    <source>
        <dbReference type="Proteomes" id="UP000002255"/>
    </source>
</evidence>
<proteinExistence type="predicted"/>
<dbReference type="STRING" id="446471.Xcel_0544"/>
<organism evidence="1 2">
    <name type="scientific">Xylanimonas cellulosilytica (strain DSM 15894 / JCM 12276 / CECT 5975 / KCTC 9989 / LMG 20990 / NBRC 107835 / XIL07)</name>
    <dbReference type="NCBI Taxonomy" id="446471"/>
    <lineage>
        <taxon>Bacteria</taxon>
        <taxon>Bacillati</taxon>
        <taxon>Actinomycetota</taxon>
        <taxon>Actinomycetes</taxon>
        <taxon>Micrococcales</taxon>
        <taxon>Promicromonosporaceae</taxon>
        <taxon>Xylanimonas</taxon>
    </lineage>
</organism>
<reference evidence="1 2" key="2">
    <citation type="journal article" date="2010" name="Stand. Genomic Sci.">
        <title>Complete genome sequence of Xylanimonas cellulosilytica type strain (XIL07).</title>
        <authorList>
            <person name="Foster B."/>
            <person name="Pukall R."/>
            <person name="Abt B."/>
            <person name="Nolan M."/>
            <person name="Glavina Del Rio T."/>
            <person name="Chen F."/>
            <person name="Lucas S."/>
            <person name="Tice H."/>
            <person name="Pitluck S."/>
            <person name="Cheng J.-F."/>
            <person name="Chertkov O."/>
            <person name="Brettin T."/>
            <person name="Han C."/>
            <person name="Detter J.C."/>
            <person name="Bruce D."/>
            <person name="Goodwin L."/>
            <person name="Ivanova N."/>
            <person name="Mavromatis K."/>
            <person name="Pati A."/>
            <person name="Mikhailova N."/>
            <person name="Chen A."/>
            <person name="Palaniappan K."/>
            <person name="Land M."/>
            <person name="Hauser L."/>
            <person name="Chang Y.-J."/>
            <person name="Jeffries C.D."/>
            <person name="Chain P."/>
            <person name="Rohde M."/>
            <person name="Goeker M."/>
            <person name="Bristow J."/>
            <person name="Eisen J.A."/>
            <person name="Markowitz V."/>
            <person name="Hugenholtz P."/>
            <person name="Kyrpides N.C."/>
            <person name="Klenk H.-P."/>
            <person name="Lapidus A."/>
        </authorList>
    </citation>
    <scope>NUCLEOTIDE SEQUENCE [LARGE SCALE GENOMIC DNA]</scope>
    <source>
        <strain evidence="2">DSM 15894 / CECT 5975 / LMG 20990 / XIL07</strain>
    </source>
</reference>
<keyword evidence="2" id="KW-1185">Reference proteome</keyword>
<evidence type="ECO:0000313" key="1">
    <source>
        <dbReference type="EMBL" id="ACZ29583.1"/>
    </source>
</evidence>
<accession>D1BW80</accession>
<dbReference type="Proteomes" id="UP000002255">
    <property type="component" value="Chromosome"/>
</dbReference>
<dbReference type="KEGG" id="xce:Xcel_0544"/>
<dbReference type="RefSeq" id="WP_012877327.1">
    <property type="nucleotide sequence ID" value="NC_013530.1"/>
</dbReference>
<gene>
    <name evidence="1" type="ordered locus">Xcel_0544</name>
</gene>